<keyword evidence="2" id="KW-1185">Reference proteome</keyword>
<dbReference type="RefSeq" id="WP_290264982.1">
    <property type="nucleotide sequence ID" value="NZ_JAUFQQ010000003.1"/>
</dbReference>
<protein>
    <submittedName>
        <fullName evidence="1">Uncharacterized protein</fullName>
    </submittedName>
</protein>
<name>A0ABV5FG88_9FLAO</name>
<reference evidence="1 2" key="1">
    <citation type="submission" date="2024-09" db="EMBL/GenBank/DDBJ databases">
        <authorList>
            <person name="Sun Q."/>
            <person name="Mori K."/>
        </authorList>
    </citation>
    <scope>NUCLEOTIDE SEQUENCE [LARGE SCALE GENOMIC DNA]</scope>
    <source>
        <strain evidence="1 2">CECT 7908</strain>
    </source>
</reference>
<evidence type="ECO:0000313" key="1">
    <source>
        <dbReference type="EMBL" id="MFB9062462.1"/>
    </source>
</evidence>
<gene>
    <name evidence="1" type="ORF">ACFFUQ_00405</name>
</gene>
<dbReference type="EMBL" id="JBHMEX010000001">
    <property type="protein sequence ID" value="MFB9062462.1"/>
    <property type="molecule type" value="Genomic_DNA"/>
</dbReference>
<sequence length="41" mass="4940">MKETFLVPLLLLIFHFCFGQQTKVKEKEINQKIDNYIKEVI</sequence>
<comment type="caution">
    <text evidence="1">The sequence shown here is derived from an EMBL/GenBank/DDBJ whole genome shotgun (WGS) entry which is preliminary data.</text>
</comment>
<proteinExistence type="predicted"/>
<evidence type="ECO:0000313" key="2">
    <source>
        <dbReference type="Proteomes" id="UP001589589"/>
    </source>
</evidence>
<accession>A0ABV5FG88</accession>
<dbReference type="Proteomes" id="UP001589589">
    <property type="component" value="Unassembled WGS sequence"/>
</dbReference>
<organism evidence="1 2">
    <name type="scientific">Flavobacterium branchiarum</name>
    <dbReference type="NCBI Taxonomy" id="1114870"/>
    <lineage>
        <taxon>Bacteria</taxon>
        <taxon>Pseudomonadati</taxon>
        <taxon>Bacteroidota</taxon>
        <taxon>Flavobacteriia</taxon>
        <taxon>Flavobacteriales</taxon>
        <taxon>Flavobacteriaceae</taxon>
        <taxon>Flavobacterium</taxon>
    </lineage>
</organism>